<feature type="transmembrane region" description="Helical" evidence="1">
    <location>
        <begin position="83"/>
        <end position="105"/>
    </location>
</feature>
<accession>A0A7G9YFH7</accession>
<reference evidence="2" key="1">
    <citation type="submission" date="2020-06" db="EMBL/GenBank/DDBJ databases">
        <title>Unique genomic features of the anaerobic methanotrophic archaea.</title>
        <authorList>
            <person name="Chadwick G.L."/>
            <person name="Skennerton C.T."/>
            <person name="Laso-Perez R."/>
            <person name="Leu A.O."/>
            <person name="Speth D.R."/>
            <person name="Yu H."/>
            <person name="Morgan-Lang C."/>
            <person name="Hatzenpichler R."/>
            <person name="Goudeau D."/>
            <person name="Malmstrom R."/>
            <person name="Brazelton W.J."/>
            <person name="Woyke T."/>
            <person name="Hallam S.J."/>
            <person name="Tyson G.W."/>
            <person name="Wegener G."/>
            <person name="Boetius A."/>
            <person name="Orphan V."/>
        </authorList>
    </citation>
    <scope>NUCLEOTIDE SEQUENCE</scope>
</reference>
<keyword evidence="1" id="KW-0472">Membrane</keyword>
<dbReference type="AlphaFoldDB" id="A0A7G9YFH7"/>
<name>A0A7G9YFH7_9EURY</name>
<keyword evidence="1" id="KW-0812">Transmembrane</keyword>
<feature type="transmembrane region" description="Helical" evidence="1">
    <location>
        <begin position="111"/>
        <end position="130"/>
    </location>
</feature>
<evidence type="ECO:0000313" key="2">
    <source>
        <dbReference type="EMBL" id="QNO46761.1"/>
    </source>
</evidence>
<gene>
    <name evidence="2" type="ORF">DEIDBPHB_00010</name>
</gene>
<evidence type="ECO:0000256" key="1">
    <source>
        <dbReference type="SAM" id="Phobius"/>
    </source>
</evidence>
<feature type="transmembrane region" description="Helical" evidence="1">
    <location>
        <begin position="142"/>
        <end position="162"/>
    </location>
</feature>
<dbReference type="EMBL" id="MT631217">
    <property type="protein sequence ID" value="QNO46761.1"/>
    <property type="molecule type" value="Genomic_DNA"/>
</dbReference>
<sequence>MSAAIDLLEIEKKAYRDSQQDGLMEIVMGVILMTFGGFFYSPIFAFYILLIVFSGKIVEFVRRRYTYPRIGSVKFREEDPKDVLTGVLLFELAVIVIMFTLISISGDVKDYSLWVNWAPLFFGMILVGPFAHAASRSGSIRYYGYAILSVILGIFFSLVEFGSGCTGLILYLVLIGGFLALGGLAIFIRFLRKYPLSEKGMHDDSE</sequence>
<protein>
    <submittedName>
        <fullName evidence="2">Uncharacterized protein</fullName>
    </submittedName>
</protein>
<proteinExistence type="predicted"/>
<feature type="transmembrane region" description="Helical" evidence="1">
    <location>
        <begin position="168"/>
        <end position="191"/>
    </location>
</feature>
<keyword evidence="1" id="KW-1133">Transmembrane helix</keyword>
<organism evidence="2">
    <name type="scientific">Candidatus Methanogaster sp. ANME-2c ERB4</name>
    <dbReference type="NCBI Taxonomy" id="2759911"/>
    <lineage>
        <taxon>Archaea</taxon>
        <taxon>Methanobacteriati</taxon>
        <taxon>Methanobacteriota</taxon>
        <taxon>Stenosarchaea group</taxon>
        <taxon>Methanomicrobia</taxon>
        <taxon>Methanosarcinales</taxon>
        <taxon>ANME-2 cluster</taxon>
        <taxon>Candidatus Methanogasteraceae</taxon>
        <taxon>Candidatus Methanogaster</taxon>
    </lineage>
</organism>